<organism evidence="1">
    <name type="scientific">marine metagenome</name>
    <dbReference type="NCBI Taxonomy" id="408172"/>
    <lineage>
        <taxon>unclassified sequences</taxon>
        <taxon>metagenomes</taxon>
        <taxon>ecological metagenomes</taxon>
    </lineage>
</organism>
<dbReference type="EMBL" id="UINC01011701">
    <property type="protein sequence ID" value="SVA51478.1"/>
    <property type="molecule type" value="Genomic_DNA"/>
</dbReference>
<dbReference type="AlphaFoldDB" id="A0A381WHA4"/>
<gene>
    <name evidence="1" type="ORF">METZ01_LOCUS104332</name>
</gene>
<evidence type="ECO:0000313" key="1">
    <source>
        <dbReference type="EMBL" id="SVA51478.1"/>
    </source>
</evidence>
<accession>A0A381WHA4</accession>
<sequence>MAGHFLKTLAVVMGTTASVEGI</sequence>
<reference evidence="1" key="1">
    <citation type="submission" date="2018-05" db="EMBL/GenBank/DDBJ databases">
        <authorList>
            <person name="Lanie J.A."/>
            <person name="Ng W.-L."/>
            <person name="Kazmierczak K.M."/>
            <person name="Andrzejewski T.M."/>
            <person name="Davidsen T.M."/>
            <person name="Wayne K.J."/>
            <person name="Tettelin H."/>
            <person name="Glass J.I."/>
            <person name="Rusch D."/>
            <person name="Podicherti R."/>
            <person name="Tsui H.-C.T."/>
            <person name="Winkler M.E."/>
        </authorList>
    </citation>
    <scope>NUCLEOTIDE SEQUENCE</scope>
</reference>
<proteinExistence type="predicted"/>
<protein>
    <submittedName>
        <fullName evidence="1">Uncharacterized protein</fullName>
    </submittedName>
</protein>
<name>A0A381WHA4_9ZZZZ</name>